<dbReference type="FunFam" id="1.10.630.10:FF:000036">
    <property type="entry name" value="CYtochrome P450 family"/>
    <property type="match status" value="1"/>
</dbReference>
<protein>
    <recommendedName>
        <fullName evidence="10">Phosphatase 2A Regulatory Subunit A helical domain-containing protein</fullName>
    </recommendedName>
</protein>
<dbReference type="CDD" id="cd20617">
    <property type="entry name" value="CYP1_2-like"/>
    <property type="match status" value="1"/>
</dbReference>
<evidence type="ECO:0000256" key="2">
    <source>
        <dbReference type="ARBA" id="ARBA00010617"/>
    </source>
</evidence>
<dbReference type="InterPro" id="IPR021133">
    <property type="entry name" value="HEAT_type_2"/>
</dbReference>
<dbReference type="GO" id="GO:0005829">
    <property type="term" value="C:cytosol"/>
    <property type="evidence" value="ECO:0007669"/>
    <property type="project" value="TreeGrafter"/>
</dbReference>
<keyword evidence="4" id="KW-0677">Repeat</keyword>
<gene>
    <name evidence="11" type="ORF">QR680_010162</name>
</gene>
<dbReference type="PRINTS" id="PR00385">
    <property type="entry name" value="P450"/>
</dbReference>
<feature type="repeat" description="HEAT" evidence="9">
    <location>
        <begin position="1003"/>
        <end position="1040"/>
    </location>
</feature>
<dbReference type="AlphaFoldDB" id="A0AA39MBA1"/>
<evidence type="ECO:0000256" key="9">
    <source>
        <dbReference type="PROSITE-ProRule" id="PRU00103"/>
    </source>
</evidence>
<comment type="cofactor">
    <cofactor evidence="1 8">
        <name>heme</name>
        <dbReference type="ChEBI" id="CHEBI:30413"/>
    </cofactor>
</comment>
<keyword evidence="7" id="KW-0503">Monooxygenase</keyword>
<feature type="repeat" description="HEAT" evidence="9">
    <location>
        <begin position="567"/>
        <end position="604"/>
    </location>
</feature>
<dbReference type="SUPFAM" id="SSF48371">
    <property type="entry name" value="ARM repeat"/>
    <property type="match status" value="1"/>
</dbReference>
<dbReference type="GO" id="GO:0005506">
    <property type="term" value="F:iron ion binding"/>
    <property type="evidence" value="ECO:0007669"/>
    <property type="project" value="InterPro"/>
</dbReference>
<evidence type="ECO:0000256" key="5">
    <source>
        <dbReference type="ARBA" id="ARBA00023002"/>
    </source>
</evidence>
<feature type="binding site" description="axial binding residue" evidence="8">
    <location>
        <position position="409"/>
    </location>
    <ligand>
        <name>heme</name>
        <dbReference type="ChEBI" id="CHEBI:30413"/>
    </ligand>
    <ligandPart>
        <name>Fe</name>
        <dbReference type="ChEBI" id="CHEBI:18248"/>
    </ligandPart>
</feature>
<name>A0AA39MBA1_9BILA</name>
<dbReference type="Pfam" id="PF00067">
    <property type="entry name" value="p450"/>
    <property type="match status" value="1"/>
</dbReference>
<dbReference type="PANTHER" id="PTHR10648:SF4">
    <property type="entry name" value="PROTEIN PHOSPHATASE 2 (FORMERLY 2A), REGULATORY SUBUNIT A, BETA ISOFORM-RELATED"/>
    <property type="match status" value="1"/>
</dbReference>
<dbReference type="InterPro" id="IPR016024">
    <property type="entry name" value="ARM-type_fold"/>
</dbReference>
<feature type="repeat" description="HEAT" evidence="9">
    <location>
        <begin position="644"/>
        <end position="682"/>
    </location>
</feature>
<dbReference type="InterPro" id="IPR017972">
    <property type="entry name" value="Cyt_P450_CS"/>
</dbReference>
<evidence type="ECO:0000313" key="11">
    <source>
        <dbReference type="EMBL" id="KAK0427310.1"/>
    </source>
</evidence>
<keyword evidence="5" id="KW-0560">Oxidoreductase</keyword>
<dbReference type="GO" id="GO:0019888">
    <property type="term" value="F:protein phosphatase regulator activity"/>
    <property type="evidence" value="ECO:0007669"/>
    <property type="project" value="TreeGrafter"/>
</dbReference>
<dbReference type="Pfam" id="PF22956">
    <property type="entry name" value="VPS15-like_hel"/>
    <property type="match status" value="1"/>
</dbReference>
<feature type="repeat" description="HEAT" evidence="9">
    <location>
        <begin position="846"/>
        <end position="884"/>
    </location>
</feature>
<keyword evidence="12" id="KW-1185">Reference proteome</keyword>
<dbReference type="PROSITE" id="PS50077">
    <property type="entry name" value="HEAT_REPEAT"/>
    <property type="match status" value="8"/>
</dbReference>
<accession>A0AA39MBA1</accession>
<keyword evidence="3 8" id="KW-0479">Metal-binding</keyword>
<evidence type="ECO:0000256" key="6">
    <source>
        <dbReference type="ARBA" id="ARBA00023004"/>
    </source>
</evidence>
<dbReference type="InterPro" id="IPR055231">
    <property type="entry name" value="2AA_helical"/>
</dbReference>
<dbReference type="EMBL" id="JAUCMV010000001">
    <property type="protein sequence ID" value="KAK0427310.1"/>
    <property type="molecule type" value="Genomic_DNA"/>
</dbReference>
<comment type="similarity">
    <text evidence="2">Belongs to the cytochrome P450 family.</text>
</comment>
<organism evidence="11 12">
    <name type="scientific">Steinernema hermaphroditum</name>
    <dbReference type="NCBI Taxonomy" id="289476"/>
    <lineage>
        <taxon>Eukaryota</taxon>
        <taxon>Metazoa</taxon>
        <taxon>Ecdysozoa</taxon>
        <taxon>Nematoda</taxon>
        <taxon>Chromadorea</taxon>
        <taxon>Rhabditida</taxon>
        <taxon>Tylenchina</taxon>
        <taxon>Panagrolaimomorpha</taxon>
        <taxon>Strongyloidoidea</taxon>
        <taxon>Steinernematidae</taxon>
        <taxon>Steinernema</taxon>
    </lineage>
</organism>
<sequence length="1073" mass="121914">MGIAHSKGISLVEWYEECRRKYGNVFTVWQGPMPIVMVVDYDTIVESYLKNAEAHAGRQKAFVLTGYREYMGLVWTDGPAWQEQRRFSLRVLRDFGLGRNLMQQRILEEIGCKFERLEEAIESSPDRKLLLDPGPFLDILIGSVINRILVGYRYDESNEEELRKLKGGLDRQLDELTPIDMIVFNERTYKLPVFKQRYNTVAIPQVEILDHLMNIVNKRKELVRSGAHTIDPEDPEDYIDAYLVEMNRRQNSGEPMGSFSEKFLFMNLLDLFMAGTETSIGTLKWGLVHMLHKPEIQEKLRDEVLKITGGNRFVEIADKANMPYANAVVAENLRCSYILNFNVLHETTMETTIGDYVLPKGTVTTPQLSVALRDANVFENPLEFDPERFLTNKQLDKKVIAFGVGKRACLGESLARAEIFLVLTNFVQRFKFSPAVEGQPPKLEPLSLITNMHRVKPYKMTVQKNNQTMADVDEVEQPVEEHPQGEALIPIAVLIDELRNAELSVRVNAVRKLPTIALALGAERTREELMPFIADTIYDEDQVTHELSKQLRDFVKFVGGPEYAHHILPALENFANVEEVLVREEAVQSIKEVVKDMPSDRFEECFTPLLTRLAKADWFTSRTSACGLFAMGYERVGEAHQQEIEDLFKCLCDDDTPMVRRAAGKALHELIPVFNKNLVQESLLPIFNKMIADEQDSVRILTVDAAIAFAKHFTSMGESLEPVQRQLLSFFEDDSWRVRYTVAQKIIDLQDAVGKDFAYMEVFPLYEKLLENVELEVRARAFEHVGRFCGGLAENVREDIIIERIVPKIRHELEVVVNNEHVKTAISTSVMDLVPLICRDLIIEHLLPILSVLLMAEPATVRLNVLSSFGKVSAAIGIEEASKSLLPAVLALSDDGKWRVRLALVEAMPSLTELIEEDYFNESLLEICLEWLKDQACAVRHATSTFFQLAVQQYGSQWFTEKVLPNISELAKSNARFQVRLTGIGCLRDVSASLDKNCIVEHVLPILDELSGDAVPNMRFNVAKSLQIIGKIVDNEAKKDVIVPIVKRLCDDVDFDVRYYAGKALEDLELEAE</sequence>
<dbReference type="InterPro" id="IPR051023">
    <property type="entry name" value="PP2A_Regulatory_Subunit_A"/>
</dbReference>
<dbReference type="SUPFAM" id="SSF48264">
    <property type="entry name" value="Cytochrome P450"/>
    <property type="match status" value="1"/>
</dbReference>
<dbReference type="GO" id="GO:0016705">
    <property type="term" value="F:oxidoreductase activity, acting on paired donors, with incorporation or reduction of molecular oxygen"/>
    <property type="evidence" value="ECO:0007669"/>
    <property type="project" value="InterPro"/>
</dbReference>
<feature type="domain" description="Phosphatase 2A Regulatory Subunit A helical" evidence="10">
    <location>
        <begin position="496"/>
        <end position="710"/>
    </location>
</feature>
<dbReference type="Proteomes" id="UP001175271">
    <property type="component" value="Unassembled WGS sequence"/>
</dbReference>
<evidence type="ECO:0000256" key="1">
    <source>
        <dbReference type="ARBA" id="ARBA00001971"/>
    </source>
</evidence>
<dbReference type="GO" id="GO:0000159">
    <property type="term" value="C:protein phosphatase type 2A complex"/>
    <property type="evidence" value="ECO:0007669"/>
    <property type="project" value="TreeGrafter"/>
</dbReference>
<feature type="repeat" description="HEAT" evidence="9">
    <location>
        <begin position="885"/>
        <end position="923"/>
    </location>
</feature>
<feature type="repeat" description="HEAT" evidence="9">
    <location>
        <begin position="1042"/>
        <end position="1073"/>
    </location>
</feature>
<evidence type="ECO:0000313" key="12">
    <source>
        <dbReference type="Proteomes" id="UP001175271"/>
    </source>
</evidence>
<dbReference type="GO" id="GO:0004497">
    <property type="term" value="F:monooxygenase activity"/>
    <property type="evidence" value="ECO:0007669"/>
    <property type="project" value="UniProtKB-KW"/>
</dbReference>
<evidence type="ECO:0000256" key="3">
    <source>
        <dbReference type="ARBA" id="ARBA00022723"/>
    </source>
</evidence>
<dbReference type="PANTHER" id="PTHR10648">
    <property type="entry name" value="SERINE/THREONINE-PROTEIN PHOSPHATASE PP2A 65 KDA REGULATORY SUBUNIT"/>
    <property type="match status" value="1"/>
</dbReference>
<dbReference type="InterPro" id="IPR036396">
    <property type="entry name" value="Cyt_P450_sf"/>
</dbReference>
<dbReference type="InterPro" id="IPR002401">
    <property type="entry name" value="Cyt_P450_E_grp-I"/>
</dbReference>
<dbReference type="PROSITE" id="PS00086">
    <property type="entry name" value="CYTOCHROME_P450"/>
    <property type="match status" value="1"/>
</dbReference>
<keyword evidence="8" id="KW-0349">Heme</keyword>
<keyword evidence="6 8" id="KW-0408">Iron</keyword>
<dbReference type="Gene3D" id="1.10.630.10">
    <property type="entry name" value="Cytochrome P450"/>
    <property type="match status" value="1"/>
</dbReference>
<dbReference type="GO" id="GO:0020037">
    <property type="term" value="F:heme binding"/>
    <property type="evidence" value="ECO:0007669"/>
    <property type="project" value="InterPro"/>
</dbReference>
<proteinExistence type="inferred from homology"/>
<feature type="repeat" description="HEAT" evidence="9">
    <location>
        <begin position="720"/>
        <end position="761"/>
    </location>
</feature>
<evidence type="ECO:0000256" key="7">
    <source>
        <dbReference type="ARBA" id="ARBA00023033"/>
    </source>
</evidence>
<dbReference type="InterPro" id="IPR001128">
    <property type="entry name" value="Cyt_P450"/>
</dbReference>
<evidence type="ECO:0000259" key="10">
    <source>
        <dbReference type="Pfam" id="PF22956"/>
    </source>
</evidence>
<evidence type="ECO:0000256" key="8">
    <source>
        <dbReference type="PIRSR" id="PIRSR602401-1"/>
    </source>
</evidence>
<dbReference type="InterPro" id="IPR011989">
    <property type="entry name" value="ARM-like"/>
</dbReference>
<dbReference type="PRINTS" id="PR00463">
    <property type="entry name" value="EP450I"/>
</dbReference>
<comment type="caution">
    <text evidence="11">The sequence shown here is derived from an EMBL/GenBank/DDBJ whole genome shotgun (WGS) entry which is preliminary data.</text>
</comment>
<evidence type="ECO:0000256" key="4">
    <source>
        <dbReference type="ARBA" id="ARBA00022737"/>
    </source>
</evidence>
<reference evidence="11" key="1">
    <citation type="submission" date="2023-06" db="EMBL/GenBank/DDBJ databases">
        <title>Genomic analysis of the entomopathogenic nematode Steinernema hermaphroditum.</title>
        <authorList>
            <person name="Schwarz E.M."/>
            <person name="Heppert J.K."/>
            <person name="Baniya A."/>
            <person name="Schwartz H.T."/>
            <person name="Tan C.-H."/>
            <person name="Antoshechkin I."/>
            <person name="Sternberg P.W."/>
            <person name="Goodrich-Blair H."/>
            <person name="Dillman A.R."/>
        </authorList>
    </citation>
    <scope>NUCLEOTIDE SEQUENCE</scope>
    <source>
        <strain evidence="11">PS9179</strain>
        <tissue evidence="11">Whole animal</tissue>
    </source>
</reference>
<feature type="repeat" description="HEAT" evidence="9">
    <location>
        <begin position="490"/>
        <end position="528"/>
    </location>
</feature>
<dbReference type="GO" id="GO:0005634">
    <property type="term" value="C:nucleus"/>
    <property type="evidence" value="ECO:0007669"/>
    <property type="project" value="TreeGrafter"/>
</dbReference>
<dbReference type="Gene3D" id="1.25.10.10">
    <property type="entry name" value="Leucine-rich Repeat Variant"/>
    <property type="match status" value="1"/>
</dbReference>